<accession>A0A6L5YRM6</accession>
<comment type="caution">
    <text evidence="2">The sequence shown here is derived from an EMBL/GenBank/DDBJ whole genome shotgun (WGS) entry which is preliminary data.</text>
</comment>
<organism evidence="2 3">
    <name type="scientific">Roseburia porci</name>
    <dbReference type="NCBI Taxonomy" id="2605790"/>
    <lineage>
        <taxon>Bacteria</taxon>
        <taxon>Bacillati</taxon>
        <taxon>Bacillota</taxon>
        <taxon>Clostridia</taxon>
        <taxon>Lachnospirales</taxon>
        <taxon>Lachnospiraceae</taxon>
        <taxon>Roseburia</taxon>
    </lineage>
</organism>
<keyword evidence="1" id="KW-0472">Membrane</keyword>
<evidence type="ECO:0008006" key="4">
    <source>
        <dbReference type="Google" id="ProtNLM"/>
    </source>
</evidence>
<dbReference type="EMBL" id="VUNI01000012">
    <property type="protein sequence ID" value="MST75005.1"/>
    <property type="molecule type" value="Genomic_DNA"/>
</dbReference>
<feature type="transmembrane region" description="Helical" evidence="1">
    <location>
        <begin position="18"/>
        <end position="36"/>
    </location>
</feature>
<keyword evidence="3" id="KW-1185">Reference proteome</keyword>
<protein>
    <recommendedName>
        <fullName evidence="4">DUF4830 domain-containing protein</fullName>
    </recommendedName>
</protein>
<keyword evidence="1" id="KW-0812">Transmembrane</keyword>
<evidence type="ECO:0000256" key="1">
    <source>
        <dbReference type="SAM" id="Phobius"/>
    </source>
</evidence>
<name>A0A6L5YRM6_9FIRM</name>
<keyword evidence="1" id="KW-1133">Transmembrane helix</keyword>
<sequence length="174" mass="19948">MKDKATKNGVKKPIFKKWWFWVIVVVILAAIFGNTVTKDSVEDGAKDTISSAEQQTEEKQNESTAQDDISFVVTNVPNDVTGNWRIASIAENIEMQDYALDYYKEYFKSDDEIHAIVNFNYKTTTKISVMGNLLDVSVYEYVDKEEHDAKLLFSGMLLKEYHVNKDTGEIEEIQ</sequence>
<dbReference type="AlphaFoldDB" id="A0A6L5YRM6"/>
<dbReference type="Proteomes" id="UP000474024">
    <property type="component" value="Unassembled WGS sequence"/>
</dbReference>
<evidence type="ECO:0000313" key="3">
    <source>
        <dbReference type="Proteomes" id="UP000474024"/>
    </source>
</evidence>
<gene>
    <name evidence="2" type="ORF">FYJ75_08190</name>
</gene>
<proteinExistence type="predicted"/>
<dbReference type="RefSeq" id="WP_154429966.1">
    <property type="nucleotide sequence ID" value="NZ_VUNI01000012.1"/>
</dbReference>
<reference evidence="2 3" key="1">
    <citation type="submission" date="2019-08" db="EMBL/GenBank/DDBJ databases">
        <title>In-depth cultivation of the pig gut microbiome towards novel bacterial diversity and tailored functional studies.</title>
        <authorList>
            <person name="Wylensek D."/>
            <person name="Hitch T.C.A."/>
            <person name="Clavel T."/>
        </authorList>
    </citation>
    <scope>NUCLEOTIDE SEQUENCE [LARGE SCALE GENOMIC DNA]</scope>
    <source>
        <strain evidence="2 3">MUC/MUC-530-WT-4D</strain>
    </source>
</reference>
<evidence type="ECO:0000313" key="2">
    <source>
        <dbReference type="EMBL" id="MST75005.1"/>
    </source>
</evidence>